<sequence>MSRLYCYEGECGLSADQLWWLIAIETLMEELEITDVAAAIAIVSGANIVPTRAKPQGAIPRTSIASVLARRLARKRRLPFRMPTLTGFFPPSLRMTSKIGSIAGRAIPVFGWAYTTYELGKVAVISVKKYNAVVDGADQVF</sequence>
<dbReference type="GeneID" id="300210271"/>
<keyword evidence="2" id="KW-1185">Reference proteome</keyword>
<evidence type="ECO:0008006" key="3">
    <source>
        <dbReference type="Google" id="ProtNLM"/>
    </source>
</evidence>
<proteinExistence type="predicted"/>
<dbReference type="InterPro" id="IPR058064">
    <property type="entry name" value="STM2901-like"/>
</dbReference>
<dbReference type="EMBL" id="LT629777">
    <property type="protein sequence ID" value="SDT39024.1"/>
    <property type="molecule type" value="Genomic_DNA"/>
</dbReference>
<dbReference type="Pfam" id="PF26636">
    <property type="entry name" value="DUF8209"/>
    <property type="match status" value="1"/>
</dbReference>
<dbReference type="NCBIfam" id="NF045926">
    <property type="entry name" value="STM2901_fam"/>
    <property type="match status" value="1"/>
</dbReference>
<organism evidence="1 2">
    <name type="scientific">Pseudomonas asplenii</name>
    <dbReference type="NCBI Taxonomy" id="53407"/>
    <lineage>
        <taxon>Bacteria</taxon>
        <taxon>Pseudomonadati</taxon>
        <taxon>Pseudomonadota</taxon>
        <taxon>Gammaproteobacteria</taxon>
        <taxon>Pseudomonadales</taxon>
        <taxon>Pseudomonadaceae</taxon>
        <taxon>Pseudomonas</taxon>
    </lineage>
</organism>
<protein>
    <recommendedName>
        <fullName evidence="3">Phage membrane protein</fullName>
    </recommendedName>
</protein>
<dbReference type="AlphaFoldDB" id="A0A1H1ZZ85"/>
<dbReference type="Proteomes" id="UP000199524">
    <property type="component" value="Chromosome I"/>
</dbReference>
<gene>
    <name evidence="1" type="ORF">SAMN05216598_5427</name>
</gene>
<name>A0A1H1ZZ85_9PSED</name>
<evidence type="ECO:0000313" key="1">
    <source>
        <dbReference type="EMBL" id="SDT39024.1"/>
    </source>
</evidence>
<evidence type="ECO:0000313" key="2">
    <source>
        <dbReference type="Proteomes" id="UP000199524"/>
    </source>
</evidence>
<dbReference type="RefSeq" id="WP_090210394.1">
    <property type="nucleotide sequence ID" value="NZ_LT629777.1"/>
</dbReference>
<accession>A0A1H1ZZ85</accession>
<reference evidence="2" key="1">
    <citation type="submission" date="2016-10" db="EMBL/GenBank/DDBJ databases">
        <authorList>
            <person name="Varghese N."/>
            <person name="Submissions S."/>
        </authorList>
    </citation>
    <scope>NUCLEOTIDE SEQUENCE [LARGE SCALE GENOMIC DNA]</scope>
    <source>
        <strain evidence="2">ATCC 23835</strain>
    </source>
</reference>
<dbReference type="InterPro" id="IPR058522">
    <property type="entry name" value="DUF8209"/>
</dbReference>